<dbReference type="SUPFAM" id="SSF48019">
    <property type="entry name" value="post-AAA+ oligomerization domain-like"/>
    <property type="match status" value="1"/>
</dbReference>
<comment type="caution">
    <text evidence="11">The sequence shown here is derived from an EMBL/GenBank/DDBJ whole genome shotgun (WGS) entry which is preliminary data.</text>
</comment>
<keyword evidence="3" id="KW-0808">Transferase</keyword>
<feature type="domain" description="DNA polymerase III delta subunit-like C-terminal" evidence="10">
    <location>
        <begin position="230"/>
        <end position="349"/>
    </location>
</feature>
<dbReference type="GO" id="GO:0003887">
    <property type="term" value="F:DNA-directed DNA polymerase activity"/>
    <property type="evidence" value="ECO:0007669"/>
    <property type="project" value="UniProtKB-KW"/>
</dbReference>
<comment type="similarity">
    <text evidence="7">Belongs to the DNA polymerase HolA subunit family.</text>
</comment>
<accession>A0A2V1N0A8</accession>
<dbReference type="OrthoDB" id="9775929at2"/>
<dbReference type="NCBIfam" id="TIGR01128">
    <property type="entry name" value="holA"/>
    <property type="match status" value="1"/>
</dbReference>
<dbReference type="AlphaFoldDB" id="A0A2V1N0A8"/>
<dbReference type="InterPro" id="IPR010372">
    <property type="entry name" value="DNA_pol3_delta_N"/>
</dbReference>
<evidence type="ECO:0000256" key="1">
    <source>
        <dbReference type="ARBA" id="ARBA00012417"/>
    </source>
</evidence>
<comment type="catalytic activity">
    <reaction evidence="8">
        <text>DNA(n) + a 2'-deoxyribonucleoside 5'-triphosphate = DNA(n+1) + diphosphate</text>
        <dbReference type="Rhea" id="RHEA:22508"/>
        <dbReference type="Rhea" id="RHEA-COMP:17339"/>
        <dbReference type="Rhea" id="RHEA-COMP:17340"/>
        <dbReference type="ChEBI" id="CHEBI:33019"/>
        <dbReference type="ChEBI" id="CHEBI:61560"/>
        <dbReference type="ChEBI" id="CHEBI:173112"/>
        <dbReference type="EC" id="2.7.7.7"/>
    </reaction>
</comment>
<dbReference type="InterPro" id="IPR005790">
    <property type="entry name" value="DNA_polIII_delta"/>
</dbReference>
<evidence type="ECO:0000256" key="6">
    <source>
        <dbReference type="ARBA" id="ARBA00022932"/>
    </source>
</evidence>
<dbReference type="Proteomes" id="UP000245080">
    <property type="component" value="Unassembled WGS sequence"/>
</dbReference>
<dbReference type="PANTHER" id="PTHR34388">
    <property type="entry name" value="DNA POLYMERASE III SUBUNIT DELTA"/>
    <property type="match status" value="1"/>
</dbReference>
<dbReference type="GO" id="GO:0006261">
    <property type="term" value="P:DNA-templated DNA replication"/>
    <property type="evidence" value="ECO:0007669"/>
    <property type="project" value="TreeGrafter"/>
</dbReference>
<reference evidence="11 12" key="1">
    <citation type="journal article" date="2018" name="Int. J. Syst. Evol. Microbiol.">
        <title>Lactobacillus bambusae sp. nov., isolated from a traditional fermented Ma-bamboo shoots of Taiwan.</title>
        <authorList>
            <person name="Wang L.-T."/>
        </authorList>
    </citation>
    <scope>NUCLEOTIDE SEQUENCE [LARGE SCALE GENOMIC DNA]</scope>
    <source>
        <strain evidence="11 12">BS-W1</strain>
    </source>
</reference>
<dbReference type="SUPFAM" id="SSF52540">
    <property type="entry name" value="P-loop containing nucleoside triphosphate hydrolases"/>
    <property type="match status" value="1"/>
</dbReference>
<dbReference type="Gene3D" id="3.40.50.300">
    <property type="entry name" value="P-loop containing nucleotide triphosphate hydrolases"/>
    <property type="match status" value="1"/>
</dbReference>
<dbReference type="Gene3D" id="1.10.8.60">
    <property type="match status" value="1"/>
</dbReference>
<organism evidence="11 12">
    <name type="scientific">Levilactobacillus bambusae</name>
    <dbReference type="NCBI Taxonomy" id="2024736"/>
    <lineage>
        <taxon>Bacteria</taxon>
        <taxon>Bacillati</taxon>
        <taxon>Bacillota</taxon>
        <taxon>Bacilli</taxon>
        <taxon>Lactobacillales</taxon>
        <taxon>Lactobacillaceae</taxon>
        <taxon>Levilactobacillus</taxon>
    </lineage>
</organism>
<dbReference type="InterPro" id="IPR048466">
    <property type="entry name" value="DNA_pol3_delta-like_C"/>
</dbReference>
<keyword evidence="5" id="KW-0235">DNA replication</keyword>
<proteinExistence type="inferred from homology"/>
<evidence type="ECO:0000256" key="5">
    <source>
        <dbReference type="ARBA" id="ARBA00022705"/>
    </source>
</evidence>
<evidence type="ECO:0000256" key="3">
    <source>
        <dbReference type="ARBA" id="ARBA00022679"/>
    </source>
</evidence>
<evidence type="ECO:0000313" key="11">
    <source>
        <dbReference type="EMBL" id="PWG00679.1"/>
    </source>
</evidence>
<evidence type="ECO:0000256" key="8">
    <source>
        <dbReference type="ARBA" id="ARBA00049244"/>
    </source>
</evidence>
<gene>
    <name evidence="11" type="ORF">DCM90_00445</name>
</gene>
<dbReference type="InterPro" id="IPR027417">
    <property type="entry name" value="P-loop_NTPase"/>
</dbReference>
<evidence type="ECO:0000259" key="10">
    <source>
        <dbReference type="Pfam" id="PF21694"/>
    </source>
</evidence>
<dbReference type="EC" id="2.7.7.7" evidence="1"/>
<dbReference type="Pfam" id="PF06144">
    <property type="entry name" value="DNA_pol3_delta"/>
    <property type="match status" value="1"/>
</dbReference>
<evidence type="ECO:0000256" key="7">
    <source>
        <dbReference type="ARBA" id="ARBA00034754"/>
    </source>
</evidence>
<evidence type="ECO:0000313" key="12">
    <source>
        <dbReference type="Proteomes" id="UP000245080"/>
    </source>
</evidence>
<dbReference type="PANTHER" id="PTHR34388:SF1">
    <property type="entry name" value="DNA POLYMERASE III SUBUNIT DELTA"/>
    <property type="match status" value="1"/>
</dbReference>
<evidence type="ECO:0000259" key="9">
    <source>
        <dbReference type="Pfam" id="PF06144"/>
    </source>
</evidence>
<keyword evidence="12" id="KW-1185">Reference proteome</keyword>
<name>A0A2V1N0A8_9LACO</name>
<dbReference type="GO" id="GO:0003677">
    <property type="term" value="F:DNA binding"/>
    <property type="evidence" value="ECO:0007669"/>
    <property type="project" value="InterPro"/>
</dbReference>
<dbReference type="Pfam" id="PF21694">
    <property type="entry name" value="DNA_pol3_delta_C"/>
    <property type="match status" value="1"/>
</dbReference>
<dbReference type="EMBL" id="QCXQ01000001">
    <property type="protein sequence ID" value="PWG00679.1"/>
    <property type="molecule type" value="Genomic_DNA"/>
</dbReference>
<dbReference type="GO" id="GO:0009360">
    <property type="term" value="C:DNA polymerase III complex"/>
    <property type="evidence" value="ECO:0007669"/>
    <property type="project" value="InterPro"/>
</dbReference>
<sequence length="357" mass="40738">MARQIKGVDTVKIFDLIQQLKQPNLESLASIYVILGQQDYLQRQIREGFIHLIPADEKTMNYASYDMDTTPLAVALDDAMSAPFFGEHRIVIIENPLFLSGETKKQKPDHDIEGLIHYLEHPEPTTTLIFFAPYAKLDARKKVTKRLKKAAEFVEINQLDERQIKAYVQNDIKRTGYSIEPNALAELLQRTDADLTLMMAELPKLELYCLGTKQIDLSAVDDLVTKTLTQNVFDLVNDVLSHNTKASVTLYRQLLEAKEEPLKINAILIGQFRLLIQVKVLSQEGYSQGSLASALKVHPYRIKLALQMQKKFNLTDLNQAYLGLVDVETKMKSSQTDPELLFELFMTRFVDNRVVNH</sequence>
<dbReference type="Gene3D" id="1.20.272.10">
    <property type="match status" value="1"/>
</dbReference>
<dbReference type="InterPro" id="IPR008921">
    <property type="entry name" value="DNA_pol3_clamp-load_cplx_C"/>
</dbReference>
<evidence type="ECO:0000256" key="4">
    <source>
        <dbReference type="ARBA" id="ARBA00022695"/>
    </source>
</evidence>
<evidence type="ECO:0000256" key="2">
    <source>
        <dbReference type="ARBA" id="ARBA00017703"/>
    </source>
</evidence>
<protein>
    <recommendedName>
        <fullName evidence="2">DNA polymerase III subunit delta</fullName>
        <ecNumber evidence="1">2.7.7.7</ecNumber>
    </recommendedName>
</protein>
<dbReference type="RefSeq" id="WP_109249392.1">
    <property type="nucleotide sequence ID" value="NZ_QCXQ01000001.1"/>
</dbReference>
<keyword evidence="4" id="KW-0548">Nucleotidyltransferase</keyword>
<keyword evidence="6" id="KW-0239">DNA-directed DNA polymerase</keyword>
<feature type="domain" description="DNA polymerase III delta N-terminal" evidence="9">
    <location>
        <begin position="32"/>
        <end position="156"/>
    </location>
</feature>